<evidence type="ECO:0000313" key="2">
    <source>
        <dbReference type="EMBL" id="MDQ0537247.1"/>
    </source>
</evidence>
<evidence type="ECO:0000256" key="1">
    <source>
        <dbReference type="SAM" id="MobiDB-lite"/>
    </source>
</evidence>
<dbReference type="EMBL" id="JAUSVU010000041">
    <property type="protein sequence ID" value="MDQ0537247.1"/>
    <property type="molecule type" value="Genomic_DNA"/>
</dbReference>
<accession>A0ABU0MUU3</accession>
<feature type="region of interest" description="Disordered" evidence="1">
    <location>
        <begin position="1"/>
        <end position="63"/>
    </location>
</feature>
<sequence length="63" mass="6582">MSILNAPSTILHPPSLTLPRLSAGEGTPPNADKHPAPSPANGGGGMGRGHRRWAREPLRVDLP</sequence>
<organism evidence="2 3">
    <name type="scientific">Azospirillum picis</name>
    <dbReference type="NCBI Taxonomy" id="488438"/>
    <lineage>
        <taxon>Bacteria</taxon>
        <taxon>Pseudomonadati</taxon>
        <taxon>Pseudomonadota</taxon>
        <taxon>Alphaproteobacteria</taxon>
        <taxon>Rhodospirillales</taxon>
        <taxon>Azospirillaceae</taxon>
        <taxon>Azospirillum</taxon>
    </lineage>
</organism>
<name>A0ABU0MUU3_9PROT</name>
<keyword evidence="3" id="KW-1185">Reference proteome</keyword>
<gene>
    <name evidence="2" type="ORF">QO018_006147</name>
</gene>
<comment type="caution">
    <text evidence="2">The sequence shown here is derived from an EMBL/GenBank/DDBJ whole genome shotgun (WGS) entry which is preliminary data.</text>
</comment>
<reference evidence="2 3" key="1">
    <citation type="submission" date="2023-07" db="EMBL/GenBank/DDBJ databases">
        <title>Genomic Encyclopedia of Type Strains, Phase IV (KMG-IV): sequencing the most valuable type-strain genomes for metagenomic binning, comparative biology and taxonomic classification.</title>
        <authorList>
            <person name="Goeker M."/>
        </authorList>
    </citation>
    <scope>NUCLEOTIDE SEQUENCE [LARGE SCALE GENOMIC DNA]</scope>
    <source>
        <strain evidence="2 3">DSM 19922</strain>
    </source>
</reference>
<evidence type="ECO:0000313" key="3">
    <source>
        <dbReference type="Proteomes" id="UP001244552"/>
    </source>
</evidence>
<feature type="compositionally biased region" description="Basic and acidic residues" evidence="1">
    <location>
        <begin position="54"/>
        <end position="63"/>
    </location>
</feature>
<dbReference type="Proteomes" id="UP001244552">
    <property type="component" value="Unassembled WGS sequence"/>
</dbReference>
<protein>
    <submittedName>
        <fullName evidence="2">Uncharacterized protein</fullName>
    </submittedName>
</protein>
<proteinExistence type="predicted"/>